<keyword evidence="1" id="KW-0132">Cell division</keyword>
<sequence length="140" mass="16308">MNMEYENALIGVLLAEVMLRMGLPQKALQSMKNSMDYIYINGGLYDRAKTDFTFVRCLVKAGHDRNIQQQRLRKALPILERAIESHRKLEAHAKVLDVFVYVAKTFDELGVLSERNKYACKLKNYYTENPVPREYLNAIY</sequence>
<keyword evidence="2" id="KW-0498">Mitosis</keyword>
<dbReference type="AlphaFoldDB" id="A0A1A9V859"/>
<proteinExistence type="predicted"/>
<dbReference type="GO" id="GO:0051301">
    <property type="term" value="P:cell division"/>
    <property type="evidence" value="ECO:0007669"/>
    <property type="project" value="UniProtKB-KW"/>
</dbReference>
<dbReference type="GO" id="GO:0045842">
    <property type="term" value="P:positive regulation of mitotic metaphase/anaphase transition"/>
    <property type="evidence" value="ECO:0007669"/>
    <property type="project" value="TreeGrafter"/>
</dbReference>
<keyword evidence="3" id="KW-0833">Ubl conjugation pathway</keyword>
<evidence type="ECO:0000313" key="6">
    <source>
        <dbReference type="Proteomes" id="UP000078200"/>
    </source>
</evidence>
<dbReference type="Proteomes" id="UP000078200">
    <property type="component" value="Unassembled WGS sequence"/>
</dbReference>
<dbReference type="VEuPathDB" id="VectorBase:GAUT028970"/>
<keyword evidence="4" id="KW-0131">Cell cycle</keyword>
<protein>
    <submittedName>
        <fullName evidence="5">Uncharacterized protein</fullName>
    </submittedName>
</protein>
<dbReference type="STRING" id="7395.A0A1A9V859"/>
<evidence type="ECO:0000256" key="4">
    <source>
        <dbReference type="ARBA" id="ARBA00023306"/>
    </source>
</evidence>
<name>A0A1A9V859_GLOAU</name>
<keyword evidence="6" id="KW-1185">Reference proteome</keyword>
<evidence type="ECO:0000256" key="2">
    <source>
        <dbReference type="ARBA" id="ARBA00022776"/>
    </source>
</evidence>
<dbReference type="GO" id="GO:0070979">
    <property type="term" value="P:protein K11-linked ubiquitination"/>
    <property type="evidence" value="ECO:0007669"/>
    <property type="project" value="TreeGrafter"/>
</dbReference>
<dbReference type="InterPro" id="IPR037679">
    <property type="entry name" value="Apc5"/>
</dbReference>
<dbReference type="GO" id="GO:0005680">
    <property type="term" value="C:anaphase-promoting complex"/>
    <property type="evidence" value="ECO:0007669"/>
    <property type="project" value="InterPro"/>
</dbReference>
<organism evidence="5 6">
    <name type="scientific">Glossina austeni</name>
    <name type="common">Savannah tsetse fly</name>
    <dbReference type="NCBI Taxonomy" id="7395"/>
    <lineage>
        <taxon>Eukaryota</taxon>
        <taxon>Metazoa</taxon>
        <taxon>Ecdysozoa</taxon>
        <taxon>Arthropoda</taxon>
        <taxon>Hexapoda</taxon>
        <taxon>Insecta</taxon>
        <taxon>Pterygota</taxon>
        <taxon>Neoptera</taxon>
        <taxon>Endopterygota</taxon>
        <taxon>Diptera</taxon>
        <taxon>Brachycera</taxon>
        <taxon>Muscomorpha</taxon>
        <taxon>Hippoboscoidea</taxon>
        <taxon>Glossinidae</taxon>
        <taxon>Glossina</taxon>
    </lineage>
</organism>
<evidence type="ECO:0000313" key="5">
    <source>
        <dbReference type="EnsemblMetazoa" id="GAUT028970-PA"/>
    </source>
</evidence>
<evidence type="ECO:0000256" key="1">
    <source>
        <dbReference type="ARBA" id="ARBA00022618"/>
    </source>
</evidence>
<evidence type="ECO:0000256" key="3">
    <source>
        <dbReference type="ARBA" id="ARBA00022786"/>
    </source>
</evidence>
<accession>A0A1A9V859</accession>
<dbReference type="EnsemblMetazoa" id="GAUT028970-RA">
    <property type="protein sequence ID" value="GAUT028970-PA"/>
    <property type="gene ID" value="GAUT028970"/>
</dbReference>
<dbReference type="GO" id="GO:0031145">
    <property type="term" value="P:anaphase-promoting complex-dependent catabolic process"/>
    <property type="evidence" value="ECO:0007669"/>
    <property type="project" value="TreeGrafter"/>
</dbReference>
<reference evidence="5" key="1">
    <citation type="submission" date="2020-05" db="UniProtKB">
        <authorList>
            <consortium name="EnsemblMetazoa"/>
        </authorList>
    </citation>
    <scope>IDENTIFICATION</scope>
    <source>
        <strain evidence="5">TTRI</strain>
    </source>
</reference>
<dbReference type="PANTHER" id="PTHR12830:SF9">
    <property type="entry name" value="ANAPHASE-PROMOTING COMPLEX SUBUNIT 5"/>
    <property type="match status" value="1"/>
</dbReference>
<dbReference type="PANTHER" id="PTHR12830">
    <property type="entry name" value="ANAPHASE-PROMOTING COMPLEX SUBUNIT 5"/>
    <property type="match status" value="1"/>
</dbReference>